<name>A0A8J2QAD7_9BILA</name>
<dbReference type="SUPFAM" id="SSF90257">
    <property type="entry name" value="Myosin rod fragments"/>
    <property type="match status" value="1"/>
</dbReference>
<dbReference type="Gene3D" id="1.10.287.1490">
    <property type="match status" value="1"/>
</dbReference>
<evidence type="ECO:0000313" key="3">
    <source>
        <dbReference type="Proteomes" id="UP000746747"/>
    </source>
</evidence>
<dbReference type="Proteomes" id="UP000746747">
    <property type="component" value="Unassembled WGS sequence"/>
</dbReference>
<gene>
    <name evidence="2" type="ORF">CJOHNSTONI_LOCUS5980</name>
</gene>
<protein>
    <submittedName>
        <fullName evidence="2">Uncharacterized protein</fullName>
    </submittedName>
</protein>
<sequence length="770" mass="88814">MDSKRTGAIRRWFEQLLKAKLGIDPVDGWALLYKRHIPTITHFITTGKFKICEEKSSQEVYTKAYQALVDQMTDVSFLDHLKPDLAATGDNFEVAKFLIVFLNELRISLEVVFDEDYGLAEDENKHIGAVLHYLEDHQNWDPYDSWPAVLFQSSDESVNVENFTTPKIRRSNHCGFVLSEKIDIRRSPLSEVVSSPRSRELRIMREKDRKIKTLNERCKLLEYEKDDLDSALRTANQEIKRLTKSLSEVTSAVSEKDARCRTLGTELDDWRTKAAAAEEESIQLKQQLKTAKQELHTTQRQLREAEFDISSKQRTVESWEKKAALEEEWRLKMKREREELLQELEVTRISNTTAEERLIRLTTNDEAEIAELRNIIDGLRSDVKEARRERDEALISQDEKVRIKELEIARSAGMITEMKKQLSVAQLSVQNIRNIAVQIRNLCRELENRRTEIQGLRFLFTGIQNEYQALQEENGQNKAMIESLRNNVAISEYQSKALAASLEDQRKKHVVAMMAKQETLNEKQRMLLEAWNQLNSSVELNIHLQEEIRRREAAYLTLEQRLASAEERHSTISQHFSISNSTLDSKPAEEMAKINCHFSEAVDVSSGALPHEFHPLPEVEDENDLLSSSSVVGDPYMLKVEPQCGRLITADEQEEFNTSVDSERLSELNRRNKTLPPHMRSTYATELTYAAKRFPSERLEDELKNSRNFTPYLHKGGGDTSSLVSPSNLSKTKYVSRSLRSVKKHFSKILQEANTSKTSVTDRTPLKWKN</sequence>
<reference evidence="2" key="1">
    <citation type="submission" date="2021-09" db="EMBL/GenBank/DDBJ databases">
        <authorList>
            <consortium name="Pathogen Informatics"/>
        </authorList>
    </citation>
    <scope>NUCLEOTIDE SEQUENCE</scope>
</reference>
<evidence type="ECO:0000313" key="2">
    <source>
        <dbReference type="EMBL" id="CAG9536016.1"/>
    </source>
</evidence>
<evidence type="ECO:0000256" key="1">
    <source>
        <dbReference type="SAM" id="Coils"/>
    </source>
</evidence>
<proteinExistence type="predicted"/>
<feature type="coiled-coil region" evidence="1">
    <location>
        <begin position="204"/>
        <end position="396"/>
    </location>
</feature>
<feature type="coiled-coil region" evidence="1">
    <location>
        <begin position="429"/>
        <end position="487"/>
    </location>
</feature>
<comment type="caution">
    <text evidence="2">The sequence shown here is derived from an EMBL/GenBank/DDBJ whole genome shotgun (WGS) entry which is preliminary data.</text>
</comment>
<dbReference type="AlphaFoldDB" id="A0A8J2QAD7"/>
<keyword evidence="3" id="KW-1185">Reference proteome</keyword>
<dbReference type="OrthoDB" id="5791508at2759"/>
<organism evidence="2 3">
    <name type="scientific">Cercopithifilaria johnstoni</name>
    <dbReference type="NCBI Taxonomy" id="2874296"/>
    <lineage>
        <taxon>Eukaryota</taxon>
        <taxon>Metazoa</taxon>
        <taxon>Ecdysozoa</taxon>
        <taxon>Nematoda</taxon>
        <taxon>Chromadorea</taxon>
        <taxon>Rhabditida</taxon>
        <taxon>Spirurina</taxon>
        <taxon>Spiruromorpha</taxon>
        <taxon>Filarioidea</taxon>
        <taxon>Onchocercidae</taxon>
        <taxon>Cercopithifilaria</taxon>
    </lineage>
</organism>
<dbReference type="EMBL" id="CAKAEH010001421">
    <property type="protein sequence ID" value="CAG9536016.1"/>
    <property type="molecule type" value="Genomic_DNA"/>
</dbReference>
<keyword evidence="1" id="KW-0175">Coiled coil</keyword>
<accession>A0A8J2QAD7</accession>